<dbReference type="AlphaFoldDB" id="A0ABD3BCZ0"/>
<feature type="chain" id="PRO_5044748192" description="Gnk2-homologous domain-containing protein" evidence="3">
    <location>
        <begin position="23"/>
        <end position="217"/>
    </location>
</feature>
<keyword evidence="1 3" id="KW-0732">Signal</keyword>
<dbReference type="Gene3D" id="3.30.430.20">
    <property type="entry name" value="Gnk2 domain, C-X8-C-X2-C motif"/>
    <property type="match status" value="1"/>
</dbReference>
<dbReference type="EMBL" id="JAVIJP010000100">
    <property type="protein sequence ID" value="KAL3615245.1"/>
    <property type="molecule type" value="Genomic_DNA"/>
</dbReference>
<dbReference type="PROSITE" id="PS51473">
    <property type="entry name" value="GNK2"/>
    <property type="match status" value="1"/>
</dbReference>
<accession>A0ABD3BCZ0</accession>
<reference evidence="6" key="1">
    <citation type="journal article" date="2024" name="IScience">
        <title>Strigolactones Initiate the Formation of Haustorium-like Structures in Castilleja.</title>
        <authorList>
            <person name="Buerger M."/>
            <person name="Peterson D."/>
            <person name="Chory J."/>
        </authorList>
    </citation>
    <scope>NUCLEOTIDE SEQUENCE [LARGE SCALE GENOMIC DNA]</scope>
</reference>
<gene>
    <name evidence="5" type="ORF">CASFOL_040906</name>
</gene>
<dbReference type="CDD" id="cd23509">
    <property type="entry name" value="Gnk2-like"/>
    <property type="match status" value="1"/>
</dbReference>
<evidence type="ECO:0000313" key="6">
    <source>
        <dbReference type="Proteomes" id="UP001632038"/>
    </source>
</evidence>
<evidence type="ECO:0000256" key="3">
    <source>
        <dbReference type="SAM" id="SignalP"/>
    </source>
</evidence>
<name>A0ABD3BCZ0_9LAMI</name>
<evidence type="ECO:0000256" key="2">
    <source>
        <dbReference type="ARBA" id="ARBA00022737"/>
    </source>
</evidence>
<comment type="caution">
    <text evidence="5">The sequence shown here is derived from an EMBL/GenBank/DDBJ whole genome shotgun (WGS) entry which is preliminary data.</text>
</comment>
<feature type="signal peptide" evidence="3">
    <location>
        <begin position="1"/>
        <end position="22"/>
    </location>
</feature>
<keyword evidence="6" id="KW-1185">Reference proteome</keyword>
<dbReference type="PANTHER" id="PTHR32099">
    <property type="entry name" value="CYSTEINE-RICH REPEAT SECRETORY PROTEIN"/>
    <property type="match status" value="1"/>
</dbReference>
<evidence type="ECO:0000256" key="1">
    <source>
        <dbReference type="ARBA" id="ARBA00022729"/>
    </source>
</evidence>
<organism evidence="5 6">
    <name type="scientific">Castilleja foliolosa</name>
    <dbReference type="NCBI Taxonomy" id="1961234"/>
    <lineage>
        <taxon>Eukaryota</taxon>
        <taxon>Viridiplantae</taxon>
        <taxon>Streptophyta</taxon>
        <taxon>Embryophyta</taxon>
        <taxon>Tracheophyta</taxon>
        <taxon>Spermatophyta</taxon>
        <taxon>Magnoliopsida</taxon>
        <taxon>eudicotyledons</taxon>
        <taxon>Gunneridae</taxon>
        <taxon>Pentapetalae</taxon>
        <taxon>asterids</taxon>
        <taxon>lamiids</taxon>
        <taxon>Lamiales</taxon>
        <taxon>Orobanchaceae</taxon>
        <taxon>Pedicularideae</taxon>
        <taxon>Castillejinae</taxon>
        <taxon>Castilleja</taxon>
    </lineage>
</organism>
<keyword evidence="2" id="KW-0677">Repeat</keyword>
<evidence type="ECO:0000313" key="5">
    <source>
        <dbReference type="EMBL" id="KAL3615245.1"/>
    </source>
</evidence>
<dbReference type="InterPro" id="IPR038408">
    <property type="entry name" value="GNK2_sf"/>
</dbReference>
<dbReference type="Pfam" id="PF01657">
    <property type="entry name" value="Stress-antifung"/>
    <property type="match status" value="1"/>
</dbReference>
<protein>
    <recommendedName>
        <fullName evidence="4">Gnk2-homologous domain-containing protein</fullName>
    </recommendedName>
</protein>
<feature type="domain" description="Gnk2-homologous" evidence="4">
    <location>
        <begin position="40"/>
        <end position="145"/>
    </location>
</feature>
<dbReference type="InterPro" id="IPR002902">
    <property type="entry name" value="GNK2"/>
</dbReference>
<proteinExistence type="predicted"/>
<dbReference type="PANTHER" id="PTHR32099:SF42">
    <property type="entry name" value="CYSTEINE-RICH RECEPTOR-LIKE PROTEIN KINASE 9-RELATED"/>
    <property type="match status" value="1"/>
</dbReference>
<dbReference type="Proteomes" id="UP001632038">
    <property type="component" value="Unassembled WGS sequence"/>
</dbReference>
<evidence type="ECO:0000259" key="4">
    <source>
        <dbReference type="PROSITE" id="PS51473"/>
    </source>
</evidence>
<sequence>MVPNGCFISCLLLLIFTPTAFSVVVDDNTGDHYVDQTCSDLISDPISGPISTTFTPQYAANRDKLLNDLVANTSLNDGFMTTSSKLGTNESEYAYGHALCRHDVSPDHCNKCLAIISATITASCSSEEAAIWHDHCLLAYSNQKGSNTDDSTHLKISGNTEYNVTFTDKMLGLFYTLVGEIASRPEALMFATGNATYGDGNSLTQCMSWSNAPRISQ</sequence>